<dbReference type="Gene3D" id="1.20.1720.10">
    <property type="entry name" value="Multidrug resistance protein D"/>
    <property type="match status" value="1"/>
</dbReference>
<comment type="subcellular location">
    <subcellularLocation>
        <location evidence="1">Cell membrane</location>
        <topology evidence="1">Multi-pass membrane protein</topology>
    </subcellularLocation>
</comment>
<feature type="transmembrane region" description="Helical" evidence="8">
    <location>
        <begin position="277"/>
        <end position="297"/>
    </location>
</feature>
<feature type="transmembrane region" description="Helical" evidence="8">
    <location>
        <begin position="309"/>
        <end position="329"/>
    </location>
</feature>
<feature type="transmembrane region" description="Helical" evidence="8">
    <location>
        <begin position="21"/>
        <end position="47"/>
    </location>
</feature>
<feature type="transmembrane region" description="Helical" evidence="8">
    <location>
        <begin position="341"/>
        <end position="359"/>
    </location>
</feature>
<feature type="compositionally biased region" description="Basic and acidic residues" evidence="7">
    <location>
        <begin position="495"/>
        <end position="509"/>
    </location>
</feature>
<feature type="transmembrane region" description="Helical" evidence="8">
    <location>
        <begin position="88"/>
        <end position="107"/>
    </location>
</feature>
<reference evidence="11" key="1">
    <citation type="journal article" date="2019" name="Int. J. Syst. Evol. Microbiol.">
        <title>The Global Catalogue of Microorganisms (GCM) 10K type strain sequencing project: providing services to taxonomists for standard genome sequencing and annotation.</title>
        <authorList>
            <consortium name="The Broad Institute Genomics Platform"/>
            <consortium name="The Broad Institute Genome Sequencing Center for Infectious Disease"/>
            <person name="Wu L."/>
            <person name="Ma J."/>
        </authorList>
    </citation>
    <scope>NUCLEOTIDE SEQUENCE [LARGE SCALE GENOMIC DNA]</scope>
    <source>
        <strain evidence="11">JCM 16014</strain>
    </source>
</reference>
<protein>
    <submittedName>
        <fullName evidence="10">MFS transporter</fullName>
    </submittedName>
</protein>
<feature type="transmembrane region" description="Helical" evidence="8">
    <location>
        <begin position="233"/>
        <end position="256"/>
    </location>
</feature>
<dbReference type="RefSeq" id="WP_344668177.1">
    <property type="nucleotide sequence ID" value="NZ_BAAAQN010000032.1"/>
</dbReference>
<feature type="transmembrane region" description="Helical" evidence="8">
    <location>
        <begin position="446"/>
        <end position="465"/>
    </location>
</feature>
<keyword evidence="4 8" id="KW-0812">Transmembrane</keyword>
<evidence type="ECO:0000256" key="1">
    <source>
        <dbReference type="ARBA" id="ARBA00004651"/>
    </source>
</evidence>
<feature type="transmembrane region" description="Helical" evidence="8">
    <location>
        <begin position="53"/>
        <end position="76"/>
    </location>
</feature>
<feature type="transmembrane region" description="Helical" evidence="8">
    <location>
        <begin position="409"/>
        <end position="426"/>
    </location>
</feature>
<name>A0ABP5G909_9ACTN</name>
<feature type="transmembrane region" description="Helical" evidence="8">
    <location>
        <begin position="146"/>
        <end position="169"/>
    </location>
</feature>
<keyword evidence="2" id="KW-0813">Transport</keyword>
<evidence type="ECO:0000313" key="11">
    <source>
        <dbReference type="Proteomes" id="UP001500751"/>
    </source>
</evidence>
<keyword evidence="3" id="KW-1003">Cell membrane</keyword>
<dbReference type="Gene3D" id="1.20.1250.20">
    <property type="entry name" value="MFS general substrate transporter like domains"/>
    <property type="match status" value="1"/>
</dbReference>
<evidence type="ECO:0000256" key="3">
    <source>
        <dbReference type="ARBA" id="ARBA00022475"/>
    </source>
</evidence>
<keyword evidence="6 8" id="KW-0472">Membrane</keyword>
<accession>A0ABP5G909</accession>
<dbReference type="SUPFAM" id="SSF103473">
    <property type="entry name" value="MFS general substrate transporter"/>
    <property type="match status" value="1"/>
</dbReference>
<evidence type="ECO:0000313" key="10">
    <source>
        <dbReference type="EMBL" id="GAA2042144.1"/>
    </source>
</evidence>
<dbReference type="NCBIfam" id="TIGR00711">
    <property type="entry name" value="efflux_EmrB"/>
    <property type="match status" value="1"/>
</dbReference>
<dbReference type="PROSITE" id="PS50850">
    <property type="entry name" value="MFS"/>
    <property type="match status" value="1"/>
</dbReference>
<sequence length="509" mass="52038">MAGSPSAVAGTVRLGTPVGRGVLATTILGSAMAFLDGTVVNIALPAIGKQFGAALAGLQWTVTGYTLTLAAFVLVGGSLGDRFGRRRVFLIGVVWFALASLACGLAPSIGFLVAFRALQGVGSALLTPGALALIQSVFHPDDRAKAVGAWSGLASIAGAAGPLVGGWLIEYASWRWIFLINLPLAAAVVAIALRYVPESRETTTGHFDVPGAVLGAVGLAGVTYALVEAGAKGLGAPSVVLTGLLGVAGLVAFVLVERRSPAPMMPLSLFGSREFSAANALTLTAYGALGAVFFFFATYLQVVGGYKPLAAGLASLPTTIVMMLLSSRVGGLTTKIGPRRLMTAGGALTAVGTLILATAGHHPNYWAHIFPALLVFSLGLVMIAVPVTVTVLNSTTVERAGIASGVNNAVARAAGALAVAAFPLLVGLKGEGYADPAELEPAFSKAMMLSALLFAVSGAIAWFGIRDRVVQPTPEHPVEEPQCQTCLPIGSPPMEPHRDRDADRQRAGA</sequence>
<gene>
    <name evidence="10" type="ORF">GCM10009839_50980</name>
</gene>
<evidence type="ECO:0000256" key="5">
    <source>
        <dbReference type="ARBA" id="ARBA00022989"/>
    </source>
</evidence>
<feature type="transmembrane region" description="Helical" evidence="8">
    <location>
        <begin position="113"/>
        <end position="134"/>
    </location>
</feature>
<evidence type="ECO:0000259" key="9">
    <source>
        <dbReference type="PROSITE" id="PS50850"/>
    </source>
</evidence>
<evidence type="ECO:0000256" key="2">
    <source>
        <dbReference type="ARBA" id="ARBA00022448"/>
    </source>
</evidence>
<dbReference type="InterPro" id="IPR004638">
    <property type="entry name" value="EmrB-like"/>
</dbReference>
<feature type="transmembrane region" description="Helical" evidence="8">
    <location>
        <begin position="365"/>
        <end position="389"/>
    </location>
</feature>
<dbReference type="PANTHER" id="PTHR42718:SF42">
    <property type="entry name" value="EXPORT PROTEIN"/>
    <property type="match status" value="1"/>
</dbReference>
<keyword evidence="11" id="KW-1185">Reference proteome</keyword>
<keyword evidence="5 8" id="KW-1133">Transmembrane helix</keyword>
<proteinExistence type="predicted"/>
<comment type="caution">
    <text evidence="10">The sequence shown here is derived from an EMBL/GenBank/DDBJ whole genome shotgun (WGS) entry which is preliminary data.</text>
</comment>
<dbReference type="EMBL" id="BAAAQN010000032">
    <property type="protein sequence ID" value="GAA2042144.1"/>
    <property type="molecule type" value="Genomic_DNA"/>
</dbReference>
<organism evidence="10 11">
    <name type="scientific">Catenulispora yoronensis</name>
    <dbReference type="NCBI Taxonomy" id="450799"/>
    <lineage>
        <taxon>Bacteria</taxon>
        <taxon>Bacillati</taxon>
        <taxon>Actinomycetota</taxon>
        <taxon>Actinomycetes</taxon>
        <taxon>Catenulisporales</taxon>
        <taxon>Catenulisporaceae</taxon>
        <taxon>Catenulispora</taxon>
    </lineage>
</organism>
<evidence type="ECO:0000256" key="6">
    <source>
        <dbReference type="ARBA" id="ARBA00023136"/>
    </source>
</evidence>
<evidence type="ECO:0000256" key="7">
    <source>
        <dbReference type="SAM" id="MobiDB-lite"/>
    </source>
</evidence>
<feature type="transmembrane region" description="Helical" evidence="8">
    <location>
        <begin position="207"/>
        <end position="227"/>
    </location>
</feature>
<evidence type="ECO:0000256" key="4">
    <source>
        <dbReference type="ARBA" id="ARBA00022692"/>
    </source>
</evidence>
<dbReference type="InterPro" id="IPR036259">
    <property type="entry name" value="MFS_trans_sf"/>
</dbReference>
<dbReference type="Pfam" id="PF07690">
    <property type="entry name" value="MFS_1"/>
    <property type="match status" value="1"/>
</dbReference>
<feature type="transmembrane region" description="Helical" evidence="8">
    <location>
        <begin position="175"/>
        <end position="195"/>
    </location>
</feature>
<feature type="domain" description="Major facilitator superfamily (MFS) profile" evidence="9">
    <location>
        <begin position="22"/>
        <end position="469"/>
    </location>
</feature>
<feature type="region of interest" description="Disordered" evidence="7">
    <location>
        <begin position="489"/>
        <end position="509"/>
    </location>
</feature>
<dbReference type="InterPro" id="IPR011701">
    <property type="entry name" value="MFS"/>
</dbReference>
<dbReference type="PANTHER" id="PTHR42718">
    <property type="entry name" value="MAJOR FACILITATOR SUPERFAMILY MULTIDRUG TRANSPORTER MFSC"/>
    <property type="match status" value="1"/>
</dbReference>
<dbReference type="Proteomes" id="UP001500751">
    <property type="component" value="Unassembled WGS sequence"/>
</dbReference>
<dbReference type="CDD" id="cd17321">
    <property type="entry name" value="MFS_MMR_MDR_like"/>
    <property type="match status" value="1"/>
</dbReference>
<dbReference type="InterPro" id="IPR020846">
    <property type="entry name" value="MFS_dom"/>
</dbReference>
<evidence type="ECO:0000256" key="8">
    <source>
        <dbReference type="SAM" id="Phobius"/>
    </source>
</evidence>